<dbReference type="KEGG" id="serj:SGUI_1282"/>
<keyword evidence="2 4" id="KW-0663">Pyridoxal phosphate</keyword>
<dbReference type="EC" id="5.1.1.1" evidence="4"/>
<dbReference type="SUPFAM" id="SSF50621">
    <property type="entry name" value="Alanine racemase C-terminal domain-like"/>
    <property type="match status" value="1"/>
</dbReference>
<proteinExistence type="inferred from homology"/>
<dbReference type="InterPro" id="IPR001608">
    <property type="entry name" value="Ala_racemase_N"/>
</dbReference>
<evidence type="ECO:0000313" key="9">
    <source>
        <dbReference type="Proteomes" id="UP000092482"/>
    </source>
</evidence>
<dbReference type="GO" id="GO:0005829">
    <property type="term" value="C:cytosol"/>
    <property type="evidence" value="ECO:0007669"/>
    <property type="project" value="TreeGrafter"/>
</dbReference>
<evidence type="ECO:0000256" key="2">
    <source>
        <dbReference type="ARBA" id="ARBA00022898"/>
    </source>
</evidence>
<dbReference type="InterPro" id="IPR009006">
    <property type="entry name" value="Ala_racemase/Decarboxylase_C"/>
</dbReference>
<dbReference type="UniPathway" id="UPA00042">
    <property type="reaction ID" value="UER00497"/>
</dbReference>
<dbReference type="GO" id="GO:0008784">
    <property type="term" value="F:alanine racemase activity"/>
    <property type="evidence" value="ECO:0007669"/>
    <property type="project" value="UniProtKB-UniRule"/>
</dbReference>
<evidence type="ECO:0000259" key="7">
    <source>
        <dbReference type="SMART" id="SM01005"/>
    </source>
</evidence>
<keyword evidence="3 4" id="KW-0413">Isomerase</keyword>
<dbReference type="GO" id="GO:0030170">
    <property type="term" value="F:pyridoxal phosphate binding"/>
    <property type="evidence" value="ECO:0007669"/>
    <property type="project" value="UniProtKB-UniRule"/>
</dbReference>
<evidence type="ECO:0000256" key="3">
    <source>
        <dbReference type="ARBA" id="ARBA00023235"/>
    </source>
</evidence>
<feature type="active site" description="Proton acceptor; specific for D-alanine" evidence="4">
    <location>
        <position position="37"/>
    </location>
</feature>
<feature type="active site" description="Proton acceptor; specific for L-alanine" evidence="4">
    <location>
        <position position="277"/>
    </location>
</feature>
<dbReference type="InterPro" id="IPR029066">
    <property type="entry name" value="PLP-binding_barrel"/>
</dbReference>
<dbReference type="PANTHER" id="PTHR30511:SF0">
    <property type="entry name" value="ALANINE RACEMASE, CATABOLIC-RELATED"/>
    <property type="match status" value="1"/>
</dbReference>
<evidence type="ECO:0000256" key="6">
    <source>
        <dbReference type="PIRSR" id="PIRSR600821-52"/>
    </source>
</evidence>
<dbReference type="InterPro" id="IPR000821">
    <property type="entry name" value="Ala_racemase"/>
</dbReference>
<evidence type="ECO:0000256" key="5">
    <source>
        <dbReference type="PIRSR" id="PIRSR600821-50"/>
    </source>
</evidence>
<dbReference type="InterPro" id="IPR020622">
    <property type="entry name" value="Ala_racemase_pyridoxalP-BS"/>
</dbReference>
<dbReference type="PROSITE" id="PS00395">
    <property type="entry name" value="ALANINE_RACEMASE"/>
    <property type="match status" value="1"/>
</dbReference>
<comment type="pathway">
    <text evidence="4">Amino-acid biosynthesis; D-alanine biosynthesis; D-alanine from L-alanine: step 1/1.</text>
</comment>
<feature type="modified residue" description="N6-(pyridoxal phosphate)lysine" evidence="4 5">
    <location>
        <position position="37"/>
    </location>
</feature>
<dbReference type="Pfam" id="PF00842">
    <property type="entry name" value="Ala_racemase_C"/>
    <property type="match status" value="1"/>
</dbReference>
<dbReference type="InterPro" id="IPR011079">
    <property type="entry name" value="Ala_racemase_C"/>
</dbReference>
<dbReference type="HAMAP" id="MF_01201">
    <property type="entry name" value="Ala_racemase"/>
    <property type="match status" value="1"/>
</dbReference>
<evidence type="ECO:0000313" key="8">
    <source>
        <dbReference type="EMBL" id="ANS78678.1"/>
    </source>
</evidence>
<name>A0A1B1NB66_9MICO</name>
<dbReference type="Gene3D" id="2.40.37.10">
    <property type="entry name" value="Lyase, Ornithine Decarboxylase, Chain A, domain 1"/>
    <property type="match status" value="1"/>
</dbReference>
<dbReference type="GO" id="GO:0009252">
    <property type="term" value="P:peptidoglycan biosynthetic process"/>
    <property type="evidence" value="ECO:0007669"/>
    <property type="project" value="TreeGrafter"/>
</dbReference>
<comment type="similarity">
    <text evidence="4">Belongs to the alanine racemase family.</text>
</comment>
<dbReference type="NCBIfam" id="TIGR00492">
    <property type="entry name" value="alr"/>
    <property type="match status" value="1"/>
</dbReference>
<evidence type="ECO:0000256" key="1">
    <source>
        <dbReference type="ARBA" id="ARBA00001933"/>
    </source>
</evidence>
<evidence type="ECO:0000256" key="4">
    <source>
        <dbReference type="HAMAP-Rule" id="MF_01201"/>
    </source>
</evidence>
<gene>
    <name evidence="8" type="ORF">SGUI_1282</name>
</gene>
<dbReference type="FunFam" id="3.20.20.10:FF:000002">
    <property type="entry name" value="Alanine racemase"/>
    <property type="match status" value="1"/>
</dbReference>
<feature type="binding site" evidence="4 6">
    <location>
        <position position="325"/>
    </location>
    <ligand>
        <name>substrate</name>
    </ligand>
</feature>
<organism evidence="8 9">
    <name type="scientific">Serinicoccus hydrothermalis</name>
    <dbReference type="NCBI Taxonomy" id="1758689"/>
    <lineage>
        <taxon>Bacteria</taxon>
        <taxon>Bacillati</taxon>
        <taxon>Actinomycetota</taxon>
        <taxon>Actinomycetes</taxon>
        <taxon>Micrococcales</taxon>
        <taxon>Ornithinimicrobiaceae</taxon>
        <taxon>Serinicoccus</taxon>
    </lineage>
</organism>
<dbReference type="RefSeq" id="WP_066637809.1">
    <property type="nucleotide sequence ID" value="NZ_CP014989.1"/>
</dbReference>
<dbReference type="Proteomes" id="UP000092482">
    <property type="component" value="Chromosome"/>
</dbReference>
<dbReference type="SMART" id="SM01005">
    <property type="entry name" value="Ala_racemase_C"/>
    <property type="match status" value="1"/>
</dbReference>
<feature type="domain" description="Alanine racemase C-terminal" evidence="7">
    <location>
        <begin position="256"/>
        <end position="383"/>
    </location>
</feature>
<dbReference type="EMBL" id="CP014989">
    <property type="protein sequence ID" value="ANS78678.1"/>
    <property type="molecule type" value="Genomic_DNA"/>
</dbReference>
<protein>
    <recommendedName>
        <fullName evidence="4">Alanine racemase</fullName>
        <ecNumber evidence="4">5.1.1.1</ecNumber>
    </recommendedName>
</protein>
<reference evidence="8 9" key="1">
    <citation type="submission" date="2016-03" db="EMBL/GenBank/DDBJ databases">
        <title>Shallow-sea hydrothermal system.</title>
        <authorList>
            <person name="Tang K."/>
        </authorList>
    </citation>
    <scope>NUCLEOTIDE SEQUENCE [LARGE SCALE GENOMIC DNA]</scope>
    <source>
        <strain evidence="8 9">JLT9</strain>
    </source>
</reference>
<sequence>MNDLYPARATVDLDAIAHNVGVLRERAGSAEVMAVVKADAYGHGLVPSARAALAGGAVALGVAQPTEALALRAAGVDAPLLCWLTAPGRDLGPLVREGVEVAASARWTLDALAAAAREQDRVAVVQLKADTGLGRNGAYALPLRSGPDTDWSDLVAHAAALQAEGVLRVRGVFSHFAHADAPSHPTVRGQQETFARAVAVAEEAGLRLEVRHLSNSAATLTTPEAAWDMVRPGLAVYGLTPVPEVVSAQDFGLRPAMRVVARSVLAKRLPAGQGISYGHAYAPSRETTVLDVPIGYADGIPRHASGAGPVQVRGQRFSVSGRVCMDQFVVDVGDLDVDDGEEVVLFGPGDEGEPTAQEWADAAGTISYEIVSRLGSRVPREHVGAIAG</sequence>
<dbReference type="PATRIC" id="fig|1758689.4.peg.1323"/>
<dbReference type="GO" id="GO:0030632">
    <property type="term" value="P:D-alanine biosynthetic process"/>
    <property type="evidence" value="ECO:0007669"/>
    <property type="project" value="UniProtKB-UniRule"/>
</dbReference>
<dbReference type="AlphaFoldDB" id="A0A1B1NB66"/>
<dbReference type="PANTHER" id="PTHR30511">
    <property type="entry name" value="ALANINE RACEMASE"/>
    <property type="match status" value="1"/>
</dbReference>
<dbReference type="PRINTS" id="PR00992">
    <property type="entry name" value="ALARACEMASE"/>
</dbReference>
<dbReference type="STRING" id="1758689.SGUI_1282"/>
<dbReference type="SUPFAM" id="SSF51419">
    <property type="entry name" value="PLP-binding barrel"/>
    <property type="match status" value="1"/>
</dbReference>
<dbReference type="Pfam" id="PF01168">
    <property type="entry name" value="Ala_racemase_N"/>
    <property type="match status" value="1"/>
</dbReference>
<dbReference type="CDD" id="cd00430">
    <property type="entry name" value="PLPDE_III_AR"/>
    <property type="match status" value="1"/>
</dbReference>
<dbReference type="OrthoDB" id="9813814at2"/>
<dbReference type="Gene3D" id="3.20.20.10">
    <property type="entry name" value="Alanine racemase"/>
    <property type="match status" value="1"/>
</dbReference>
<keyword evidence="9" id="KW-1185">Reference proteome</keyword>
<comment type="catalytic activity">
    <reaction evidence="4">
        <text>L-alanine = D-alanine</text>
        <dbReference type="Rhea" id="RHEA:20249"/>
        <dbReference type="ChEBI" id="CHEBI:57416"/>
        <dbReference type="ChEBI" id="CHEBI:57972"/>
        <dbReference type="EC" id="5.1.1.1"/>
    </reaction>
</comment>
<accession>A0A1B1NB66</accession>
<comment type="cofactor">
    <cofactor evidence="1 4 5">
        <name>pyridoxal 5'-phosphate</name>
        <dbReference type="ChEBI" id="CHEBI:597326"/>
    </cofactor>
</comment>
<comment type="function">
    <text evidence="4">Catalyzes the interconversion of L-alanine and D-alanine. May also act on other amino acids.</text>
</comment>
<feature type="binding site" evidence="4 6">
    <location>
        <position position="135"/>
    </location>
    <ligand>
        <name>substrate</name>
    </ligand>
</feature>